<dbReference type="InterPro" id="IPR016073">
    <property type="entry name" value="Skp1_comp_POZ"/>
</dbReference>
<dbReference type="Pfam" id="PF01466">
    <property type="entry name" value="Skp1"/>
    <property type="match status" value="1"/>
</dbReference>
<dbReference type="Gramene" id="TKW27492">
    <property type="protein sequence ID" value="TKW27492"/>
    <property type="gene ID" value="SEVIR_3G260800v2"/>
</dbReference>
<feature type="domain" description="SKP1 component POZ" evidence="7">
    <location>
        <begin position="28"/>
        <end position="69"/>
    </location>
</feature>
<comment type="function">
    <text evidence="4">Involved in ubiquitination and subsequent proteasomal degradation of target proteins. Together with CUL1, RBX1 and a F-box protein, it forms a SCF E3 ubiquitin ligase complex. The functional specificity of this complex depends on the type of F-box protein. In the SCF complex, it serves as an adapter that links the F-box protein to CUL1.</text>
</comment>
<sequence>MKPRAAAHTAPGPNAAFTSAPVEEEEEKVVLRCCDGEEFAVAASVAKKCGTISNMIDDDCVEGGVPLPNYLNKKHSGGGAFAAVEVKEFEKAFFEKMTKEALFDVILAANYLHAEKLLDAAMVCVADRIMGKTVPELREYFGIEIDFTPEEEEEIRKENS</sequence>
<keyword evidence="9" id="KW-1185">Reference proteome</keyword>
<protein>
    <recommendedName>
        <fullName evidence="4">SKP1-like protein</fullName>
    </recommendedName>
</protein>
<dbReference type="SMART" id="SM00512">
    <property type="entry name" value="Skp1"/>
    <property type="match status" value="1"/>
</dbReference>
<evidence type="ECO:0000256" key="1">
    <source>
        <dbReference type="ARBA" id="ARBA00004906"/>
    </source>
</evidence>
<evidence type="ECO:0000313" key="8">
    <source>
        <dbReference type="EMBL" id="TKW27492.1"/>
    </source>
</evidence>
<gene>
    <name evidence="8" type="ORF">SEVIR_3G260800v2</name>
</gene>
<accession>A0A4U6VFF7</accession>
<dbReference type="Pfam" id="PF03931">
    <property type="entry name" value="Skp1_POZ"/>
    <property type="match status" value="1"/>
</dbReference>
<evidence type="ECO:0000259" key="7">
    <source>
        <dbReference type="Pfam" id="PF03931"/>
    </source>
</evidence>
<dbReference type="Gene3D" id="3.30.710.10">
    <property type="entry name" value="Potassium Channel Kv1.1, Chain A"/>
    <property type="match status" value="2"/>
</dbReference>
<dbReference type="SUPFAM" id="SSF81382">
    <property type="entry name" value="Skp1 dimerisation domain-like"/>
    <property type="match status" value="1"/>
</dbReference>
<organism evidence="8 9">
    <name type="scientific">Setaria viridis</name>
    <name type="common">Green bristlegrass</name>
    <name type="synonym">Setaria italica subsp. viridis</name>
    <dbReference type="NCBI Taxonomy" id="4556"/>
    <lineage>
        <taxon>Eukaryota</taxon>
        <taxon>Viridiplantae</taxon>
        <taxon>Streptophyta</taxon>
        <taxon>Embryophyta</taxon>
        <taxon>Tracheophyta</taxon>
        <taxon>Spermatophyta</taxon>
        <taxon>Magnoliopsida</taxon>
        <taxon>Liliopsida</taxon>
        <taxon>Poales</taxon>
        <taxon>Poaceae</taxon>
        <taxon>PACMAD clade</taxon>
        <taxon>Panicoideae</taxon>
        <taxon>Panicodae</taxon>
        <taxon>Paniceae</taxon>
        <taxon>Cenchrinae</taxon>
        <taxon>Setaria</taxon>
    </lineage>
</organism>
<dbReference type="InterPro" id="IPR016072">
    <property type="entry name" value="Skp1_comp_dimer"/>
</dbReference>
<evidence type="ECO:0000256" key="5">
    <source>
        <dbReference type="SAM" id="MobiDB-lite"/>
    </source>
</evidence>
<dbReference type="GO" id="GO:0009867">
    <property type="term" value="P:jasmonic acid mediated signaling pathway"/>
    <property type="evidence" value="ECO:0007669"/>
    <property type="project" value="UniProtKB-ARBA"/>
</dbReference>
<dbReference type="Proteomes" id="UP000298652">
    <property type="component" value="Chromosome 3"/>
</dbReference>
<dbReference type="InterPro" id="IPR036296">
    <property type="entry name" value="SKP1-like_dim_sf"/>
</dbReference>
<feature type="region of interest" description="Disordered" evidence="5">
    <location>
        <begin position="1"/>
        <end position="21"/>
    </location>
</feature>
<evidence type="ECO:0000256" key="3">
    <source>
        <dbReference type="ARBA" id="ARBA00022786"/>
    </source>
</evidence>
<comment type="pathway">
    <text evidence="1 4">Protein modification; protein ubiquitination.</text>
</comment>
<dbReference type="GO" id="GO:0016567">
    <property type="term" value="P:protein ubiquitination"/>
    <property type="evidence" value="ECO:0007669"/>
    <property type="project" value="UniProtKB-UniRule"/>
</dbReference>
<dbReference type="PIRSF" id="PIRSF028729">
    <property type="entry name" value="E3_ubiquit_lig_SCF_Skp"/>
    <property type="match status" value="1"/>
</dbReference>
<evidence type="ECO:0000256" key="4">
    <source>
        <dbReference type="PIRNR" id="PIRNR028729"/>
    </source>
</evidence>
<dbReference type="InterPro" id="IPR011333">
    <property type="entry name" value="SKP1/BTB/POZ_sf"/>
</dbReference>
<dbReference type="PANTHER" id="PTHR11165">
    <property type="entry name" value="SKP1"/>
    <property type="match status" value="1"/>
</dbReference>
<dbReference type="EMBL" id="CM016554">
    <property type="protein sequence ID" value="TKW27492.1"/>
    <property type="molecule type" value="Genomic_DNA"/>
</dbReference>
<comment type="subunit">
    <text evidence="4">Part of a SCF (SKP1-cullin-F-box) protein ligase complex.</text>
</comment>
<proteinExistence type="inferred from homology"/>
<dbReference type="OMA" id="CVADRIM"/>
<evidence type="ECO:0000259" key="6">
    <source>
        <dbReference type="Pfam" id="PF01466"/>
    </source>
</evidence>
<dbReference type="UniPathway" id="UPA00143"/>
<keyword evidence="3 4" id="KW-0833">Ubl conjugation pathway</keyword>
<feature type="compositionally biased region" description="Low complexity" evidence="5">
    <location>
        <begin position="1"/>
        <end position="16"/>
    </location>
</feature>
<comment type="similarity">
    <text evidence="2 4">Belongs to the SKP1 family.</text>
</comment>
<reference evidence="8" key="1">
    <citation type="submission" date="2019-03" db="EMBL/GenBank/DDBJ databases">
        <title>WGS assembly of Setaria viridis.</title>
        <authorList>
            <person name="Huang P."/>
            <person name="Jenkins J."/>
            <person name="Grimwood J."/>
            <person name="Barry K."/>
            <person name="Healey A."/>
            <person name="Mamidi S."/>
            <person name="Sreedasyam A."/>
            <person name="Shu S."/>
            <person name="Feldman M."/>
            <person name="Wu J."/>
            <person name="Yu Y."/>
            <person name="Chen C."/>
            <person name="Johnson J."/>
            <person name="Rokhsar D."/>
            <person name="Baxter I."/>
            <person name="Schmutz J."/>
            <person name="Brutnell T."/>
            <person name="Kellogg E."/>
        </authorList>
    </citation>
    <scope>NUCLEOTIDE SEQUENCE [LARGE SCALE GENOMIC DNA]</scope>
</reference>
<dbReference type="InterPro" id="IPR001232">
    <property type="entry name" value="SKP1-like"/>
</dbReference>
<feature type="domain" description="SKP1 component dimerisation" evidence="6">
    <location>
        <begin position="116"/>
        <end position="159"/>
    </location>
</feature>
<evidence type="ECO:0000313" key="9">
    <source>
        <dbReference type="Proteomes" id="UP000298652"/>
    </source>
</evidence>
<dbReference type="AlphaFoldDB" id="A0A4U6VFF7"/>
<dbReference type="SUPFAM" id="SSF54695">
    <property type="entry name" value="POZ domain"/>
    <property type="match status" value="1"/>
</dbReference>
<evidence type="ECO:0000256" key="2">
    <source>
        <dbReference type="ARBA" id="ARBA00009993"/>
    </source>
</evidence>
<dbReference type="InterPro" id="IPR016897">
    <property type="entry name" value="SKP1"/>
</dbReference>
<name>A0A4U6VFF7_SETVI</name>
<dbReference type="GO" id="GO:0006511">
    <property type="term" value="P:ubiquitin-dependent protein catabolic process"/>
    <property type="evidence" value="ECO:0007669"/>
    <property type="project" value="InterPro"/>
</dbReference>